<evidence type="ECO:0000313" key="1">
    <source>
        <dbReference type="EMBL" id="KAI4304551.1"/>
    </source>
</evidence>
<dbReference type="Proteomes" id="UP001057402">
    <property type="component" value="Chromosome 12"/>
</dbReference>
<keyword evidence="2" id="KW-1185">Reference proteome</keyword>
<sequence length="379" mass="40206">MSGSDRSPQGVVTCRAVVCWGPDEPWTVEDITVDPPSPSEVRIKLLYASVCHTDIVRSKGFPVPLFPRVLGHEGVGVVESIGSEATEFKVGDVVIPTFVGECRKCDNCKLGNTNLCLVHPLLLTGLMPDGTSRMSVHGQPLYHLFSCSTWSEYTVVAACYLVRVDPDLEIRHASFLSCGFTTGYGAAWRAAGVKSGSSVAVIGLGGVGLGAIQGSSSLGAAPIIGVDVNDSKRGKGEAFGMTHFINPNQSDKSLPELIRDLTGGMGVDYCFECVGGSALINHALESTKMGFGTVVAFGAGSGKSLEINFPSLVTGRTLKGTVFGGIKPRSDLPELFTKCKLKEIQLDQLASHEIGLDEVPKANQLLKQDDCVKILIKMC</sequence>
<gene>
    <name evidence="1" type="ORF">MLD38_040045</name>
</gene>
<protein>
    <submittedName>
        <fullName evidence="1">Uncharacterized protein</fullName>
    </submittedName>
</protein>
<organism evidence="1 2">
    <name type="scientific">Melastoma candidum</name>
    <dbReference type="NCBI Taxonomy" id="119954"/>
    <lineage>
        <taxon>Eukaryota</taxon>
        <taxon>Viridiplantae</taxon>
        <taxon>Streptophyta</taxon>
        <taxon>Embryophyta</taxon>
        <taxon>Tracheophyta</taxon>
        <taxon>Spermatophyta</taxon>
        <taxon>Magnoliopsida</taxon>
        <taxon>eudicotyledons</taxon>
        <taxon>Gunneridae</taxon>
        <taxon>Pentapetalae</taxon>
        <taxon>rosids</taxon>
        <taxon>malvids</taxon>
        <taxon>Myrtales</taxon>
        <taxon>Melastomataceae</taxon>
        <taxon>Melastomatoideae</taxon>
        <taxon>Melastomateae</taxon>
        <taxon>Melastoma</taxon>
    </lineage>
</organism>
<proteinExistence type="predicted"/>
<reference evidence="2" key="1">
    <citation type="journal article" date="2023" name="Front. Plant Sci.">
        <title>Chromosomal-level genome assembly of Melastoma candidum provides insights into trichome evolution.</title>
        <authorList>
            <person name="Zhong Y."/>
            <person name="Wu W."/>
            <person name="Sun C."/>
            <person name="Zou P."/>
            <person name="Liu Y."/>
            <person name="Dai S."/>
            <person name="Zhou R."/>
        </authorList>
    </citation>
    <scope>NUCLEOTIDE SEQUENCE [LARGE SCALE GENOMIC DNA]</scope>
</reference>
<name>A0ACB9L5L3_9MYRT</name>
<evidence type="ECO:0000313" key="2">
    <source>
        <dbReference type="Proteomes" id="UP001057402"/>
    </source>
</evidence>
<comment type="caution">
    <text evidence="1">The sequence shown here is derived from an EMBL/GenBank/DDBJ whole genome shotgun (WGS) entry which is preliminary data.</text>
</comment>
<dbReference type="EMBL" id="CM042891">
    <property type="protein sequence ID" value="KAI4304551.1"/>
    <property type="molecule type" value="Genomic_DNA"/>
</dbReference>
<accession>A0ACB9L5L3</accession>